<feature type="compositionally biased region" description="Pro residues" evidence="6">
    <location>
        <begin position="35"/>
        <end position="44"/>
    </location>
</feature>
<dbReference type="SUPFAM" id="SSF57716">
    <property type="entry name" value="Glucocorticoid receptor-like (DNA-binding domain)"/>
    <property type="match status" value="4"/>
</dbReference>
<dbReference type="OrthoDB" id="6352355at2759"/>
<dbReference type="EMBL" id="REGN01007131">
    <property type="protein sequence ID" value="RNA07188.1"/>
    <property type="molecule type" value="Genomic_DNA"/>
</dbReference>
<dbReference type="PANTHER" id="PTHR45787">
    <property type="entry name" value="LD11652P"/>
    <property type="match status" value="1"/>
</dbReference>
<feature type="compositionally biased region" description="Low complexity" evidence="6">
    <location>
        <begin position="252"/>
        <end position="301"/>
    </location>
</feature>
<dbReference type="AlphaFoldDB" id="A0A3M7Q8B8"/>
<sequence length="338" mass="38561">MDNQANSMPPSPHNSIAPPQSPSAQAGTPQQQSQMPPPSLPPPGQSADQFRLAPPSPNSINANFYSQSFQEPPQQPPPPPMPLNAINNFNSQYSKAHYSSPRACAGCNNPIRDRHLLECLSLFWHIQCLKCQACNCVLSEMGEKCFTRDRMILCRDDYFKMYGSQCISGKCESCTKPIHANEQVMRVMSNRVYHVDCFACQTCRTRLKPGDKFCYHNNRIFCEKDNPIMMMSPNQMAPAMINPGMNTSPPTGSKRANGSSSKRSKSSSKNALAQQQQQQMMHQQQQQMMSQQQQQQQFNMQHQQQIMSQQQHMHQQHLMYQEHEKLQQQIQMQQQIIN</sequence>
<keyword evidence="9" id="KW-1185">Reference proteome</keyword>
<evidence type="ECO:0000256" key="5">
    <source>
        <dbReference type="PROSITE-ProRule" id="PRU00125"/>
    </source>
</evidence>
<dbReference type="SMART" id="SM00132">
    <property type="entry name" value="LIM"/>
    <property type="match status" value="2"/>
</dbReference>
<comment type="caution">
    <text evidence="8">The sequence shown here is derived from an EMBL/GenBank/DDBJ whole genome shotgun (WGS) entry which is preliminary data.</text>
</comment>
<dbReference type="InterPro" id="IPR050945">
    <property type="entry name" value="LMO_RBTN_TF"/>
</dbReference>
<dbReference type="InterPro" id="IPR001781">
    <property type="entry name" value="Znf_LIM"/>
</dbReference>
<dbReference type="PANTHER" id="PTHR45787:SF13">
    <property type="entry name" value="LD11652P"/>
    <property type="match status" value="1"/>
</dbReference>
<accession>A0A3M7Q8B8</accession>
<feature type="region of interest" description="Disordered" evidence="6">
    <location>
        <begin position="236"/>
        <end position="301"/>
    </location>
</feature>
<evidence type="ECO:0000313" key="8">
    <source>
        <dbReference type="EMBL" id="RNA07188.1"/>
    </source>
</evidence>
<evidence type="ECO:0000256" key="3">
    <source>
        <dbReference type="ARBA" id="ARBA00022833"/>
    </source>
</evidence>
<proteinExistence type="predicted"/>
<keyword evidence="4 5" id="KW-0440">LIM domain</keyword>
<feature type="compositionally biased region" description="Pro residues" evidence="6">
    <location>
        <begin position="73"/>
        <end position="82"/>
    </location>
</feature>
<evidence type="ECO:0000313" key="9">
    <source>
        <dbReference type="Proteomes" id="UP000276133"/>
    </source>
</evidence>
<dbReference type="GO" id="GO:0046872">
    <property type="term" value="F:metal ion binding"/>
    <property type="evidence" value="ECO:0007669"/>
    <property type="project" value="UniProtKB-KW"/>
</dbReference>
<feature type="domain" description="LIM zinc-binding" evidence="7">
    <location>
        <begin position="169"/>
        <end position="233"/>
    </location>
</feature>
<evidence type="ECO:0000256" key="6">
    <source>
        <dbReference type="SAM" id="MobiDB-lite"/>
    </source>
</evidence>
<reference evidence="8 9" key="1">
    <citation type="journal article" date="2018" name="Sci. Rep.">
        <title>Genomic signatures of local adaptation to the degree of environmental predictability in rotifers.</title>
        <authorList>
            <person name="Franch-Gras L."/>
            <person name="Hahn C."/>
            <person name="Garcia-Roger E.M."/>
            <person name="Carmona M.J."/>
            <person name="Serra M."/>
            <person name="Gomez A."/>
        </authorList>
    </citation>
    <scope>NUCLEOTIDE SEQUENCE [LARGE SCALE GENOMIC DNA]</scope>
    <source>
        <strain evidence="8">HYR1</strain>
    </source>
</reference>
<evidence type="ECO:0000259" key="7">
    <source>
        <dbReference type="PROSITE" id="PS50023"/>
    </source>
</evidence>
<evidence type="ECO:0000256" key="4">
    <source>
        <dbReference type="ARBA" id="ARBA00023038"/>
    </source>
</evidence>
<feature type="compositionally biased region" description="Polar residues" evidence="6">
    <location>
        <begin position="58"/>
        <end position="71"/>
    </location>
</feature>
<dbReference type="Pfam" id="PF00412">
    <property type="entry name" value="LIM"/>
    <property type="match status" value="2"/>
</dbReference>
<feature type="domain" description="LIM zinc-binding" evidence="7">
    <location>
        <begin position="102"/>
        <end position="164"/>
    </location>
</feature>
<feature type="region of interest" description="Disordered" evidence="6">
    <location>
        <begin position="1"/>
        <end position="84"/>
    </location>
</feature>
<dbReference type="Proteomes" id="UP000276133">
    <property type="component" value="Unassembled WGS sequence"/>
</dbReference>
<evidence type="ECO:0000256" key="1">
    <source>
        <dbReference type="ARBA" id="ARBA00022723"/>
    </source>
</evidence>
<gene>
    <name evidence="8" type="ORF">BpHYR1_044729</name>
</gene>
<dbReference type="STRING" id="10195.A0A3M7Q8B8"/>
<dbReference type="PROSITE" id="PS00478">
    <property type="entry name" value="LIM_DOMAIN_1"/>
    <property type="match status" value="1"/>
</dbReference>
<keyword evidence="1 5" id="KW-0479">Metal-binding</keyword>
<protein>
    <submittedName>
        <fullName evidence="8">LIM domain transcription factor LMO4-B-like</fullName>
    </submittedName>
</protein>
<keyword evidence="3 5" id="KW-0862">Zinc</keyword>
<dbReference type="Gene3D" id="2.10.110.10">
    <property type="entry name" value="Cysteine Rich Protein"/>
    <property type="match status" value="2"/>
</dbReference>
<keyword evidence="2" id="KW-0677">Repeat</keyword>
<evidence type="ECO:0000256" key="2">
    <source>
        <dbReference type="ARBA" id="ARBA00022737"/>
    </source>
</evidence>
<feature type="compositionally biased region" description="Polar residues" evidence="6">
    <location>
        <begin position="1"/>
        <end position="28"/>
    </location>
</feature>
<name>A0A3M7Q8B8_BRAPC</name>
<dbReference type="PROSITE" id="PS50023">
    <property type="entry name" value="LIM_DOMAIN_2"/>
    <property type="match status" value="2"/>
</dbReference>
<organism evidence="8 9">
    <name type="scientific">Brachionus plicatilis</name>
    <name type="common">Marine rotifer</name>
    <name type="synonym">Brachionus muelleri</name>
    <dbReference type="NCBI Taxonomy" id="10195"/>
    <lineage>
        <taxon>Eukaryota</taxon>
        <taxon>Metazoa</taxon>
        <taxon>Spiralia</taxon>
        <taxon>Gnathifera</taxon>
        <taxon>Rotifera</taxon>
        <taxon>Eurotatoria</taxon>
        <taxon>Monogononta</taxon>
        <taxon>Pseudotrocha</taxon>
        <taxon>Ploima</taxon>
        <taxon>Brachionidae</taxon>
        <taxon>Brachionus</taxon>
    </lineage>
</organism>